<keyword evidence="4" id="KW-1133">Transmembrane helix</keyword>
<dbReference type="PANTHER" id="PTHR43081:SF17">
    <property type="entry name" value="BLL5647 PROTEIN"/>
    <property type="match status" value="1"/>
</dbReference>
<feature type="domain" description="Guanylate cyclase" evidence="5">
    <location>
        <begin position="265"/>
        <end position="394"/>
    </location>
</feature>
<evidence type="ECO:0000256" key="3">
    <source>
        <dbReference type="ARBA" id="ARBA00023136"/>
    </source>
</evidence>
<keyword evidence="3 4" id="KW-0472">Membrane</keyword>
<dbReference type="GO" id="GO:0004016">
    <property type="term" value="F:adenylate cyclase activity"/>
    <property type="evidence" value="ECO:0007669"/>
    <property type="project" value="UniProtKB-ARBA"/>
</dbReference>
<dbReference type="AlphaFoldDB" id="A0A6G9AHX6"/>
<dbReference type="CDD" id="cd07302">
    <property type="entry name" value="CHD"/>
    <property type="match status" value="1"/>
</dbReference>
<dbReference type="PANTHER" id="PTHR43081">
    <property type="entry name" value="ADENYLATE CYCLASE, TERMINAL-DIFFERENTIATION SPECIFIC-RELATED"/>
    <property type="match status" value="1"/>
</dbReference>
<accession>A0A6G9AHX6</accession>
<dbReference type="Pfam" id="PF00211">
    <property type="entry name" value="Guanylate_cyc"/>
    <property type="match status" value="1"/>
</dbReference>
<feature type="transmembrane region" description="Helical" evidence="4">
    <location>
        <begin position="101"/>
        <end position="122"/>
    </location>
</feature>
<evidence type="ECO:0000256" key="4">
    <source>
        <dbReference type="SAM" id="Phobius"/>
    </source>
</evidence>
<dbReference type="InterPro" id="IPR050697">
    <property type="entry name" value="Adenylyl/Guanylyl_Cyclase_3/4"/>
</dbReference>
<dbReference type="Proteomes" id="UP000501802">
    <property type="component" value="Chromosome"/>
</dbReference>
<evidence type="ECO:0000313" key="6">
    <source>
        <dbReference type="EMBL" id="QIP12071.1"/>
    </source>
</evidence>
<organism evidence="6 7">
    <name type="scientific">Spirosoma aureum</name>
    <dbReference type="NCBI Taxonomy" id="2692134"/>
    <lineage>
        <taxon>Bacteria</taxon>
        <taxon>Pseudomonadati</taxon>
        <taxon>Bacteroidota</taxon>
        <taxon>Cytophagia</taxon>
        <taxon>Cytophagales</taxon>
        <taxon>Cytophagaceae</taxon>
        <taxon>Spirosoma</taxon>
    </lineage>
</organism>
<keyword evidence="2" id="KW-1003">Cell membrane</keyword>
<dbReference type="EMBL" id="CP050063">
    <property type="protein sequence ID" value="QIP12071.1"/>
    <property type="molecule type" value="Genomic_DNA"/>
</dbReference>
<protein>
    <submittedName>
        <fullName evidence="6">Adenylate/guanylate cyclase domain-containing protein</fullName>
    </submittedName>
</protein>
<evidence type="ECO:0000313" key="7">
    <source>
        <dbReference type="Proteomes" id="UP000501802"/>
    </source>
</evidence>
<name>A0A6G9AHX6_9BACT</name>
<keyword evidence="4" id="KW-0812">Transmembrane</keyword>
<comment type="subcellular location">
    <subcellularLocation>
        <location evidence="1">Cell membrane</location>
        <topology evidence="1">Multi-pass membrane protein</topology>
    </subcellularLocation>
</comment>
<feature type="transmembrane region" description="Helical" evidence="4">
    <location>
        <begin position="153"/>
        <end position="174"/>
    </location>
</feature>
<evidence type="ECO:0000259" key="5">
    <source>
        <dbReference type="PROSITE" id="PS50125"/>
    </source>
</evidence>
<dbReference type="GO" id="GO:0006171">
    <property type="term" value="P:cAMP biosynthetic process"/>
    <property type="evidence" value="ECO:0007669"/>
    <property type="project" value="TreeGrafter"/>
</dbReference>
<evidence type="ECO:0000256" key="2">
    <source>
        <dbReference type="ARBA" id="ARBA00022475"/>
    </source>
</evidence>
<dbReference type="PROSITE" id="PS50125">
    <property type="entry name" value="GUANYLATE_CYCLASE_2"/>
    <property type="match status" value="1"/>
</dbReference>
<dbReference type="GO" id="GO:0035556">
    <property type="term" value="P:intracellular signal transduction"/>
    <property type="evidence" value="ECO:0007669"/>
    <property type="project" value="InterPro"/>
</dbReference>
<dbReference type="Gene3D" id="3.30.70.1230">
    <property type="entry name" value="Nucleotide cyclase"/>
    <property type="match status" value="1"/>
</dbReference>
<feature type="transmembrane region" description="Helical" evidence="4">
    <location>
        <begin position="33"/>
        <end position="54"/>
    </location>
</feature>
<sequence length="442" mass="49716">MTFPFRSTQQPPIESYFQEHFSDESLKREAQRAGVLSALFLFSTVMLALLQPFLRADNLMYLPGPIMLTVAPYLVGMGIYEWGIRRLFRQQLERHQDLPTFFKFANATFEITSISFILLIVSRHLGDPLLVLNSPLAYIYLFFIILSTLRLNLWLSAYTGFIAGAEFIGVYFLIAKPGLVEPYLEIDMFLHLPLMFIAKGGLLILAGMAAGYVSRQIRQSITDTIRATETEQQAVTLFGQQVSPEIARAVLEQKGNYQSHRMRVAVMFLDIRDFTKYASHETPEDVMAYQNTFFGIIIRIVEQYGGVVNQFLGDGCMITFGAPVEVDNPAEVAVEAGFTILKEIRKAVNDELMIPTTIGIGIHLGDAVVGNIGTETRQQYSVTGNVVILAARIEQLNKPFHTQFLVSREVYESLTNPPETVRALGPTVIKGVDEEIELYQLF</sequence>
<dbReference type="InterPro" id="IPR001054">
    <property type="entry name" value="A/G_cyclase"/>
</dbReference>
<dbReference type="SUPFAM" id="SSF55073">
    <property type="entry name" value="Nucleotide cyclase"/>
    <property type="match status" value="1"/>
</dbReference>
<feature type="transmembrane region" description="Helical" evidence="4">
    <location>
        <begin position="194"/>
        <end position="213"/>
    </location>
</feature>
<reference evidence="6 7" key="1">
    <citation type="submission" date="2020-03" db="EMBL/GenBank/DDBJ databases">
        <authorList>
            <person name="Kim M.K."/>
        </authorList>
    </citation>
    <scope>NUCLEOTIDE SEQUENCE [LARGE SCALE GENOMIC DNA]</scope>
    <source>
        <strain evidence="6 7">BT328</strain>
    </source>
</reference>
<dbReference type="KEGG" id="spib:G8759_05215"/>
<dbReference type="GO" id="GO:0005886">
    <property type="term" value="C:plasma membrane"/>
    <property type="evidence" value="ECO:0007669"/>
    <property type="project" value="UniProtKB-SubCell"/>
</dbReference>
<dbReference type="RefSeq" id="WP_167205867.1">
    <property type="nucleotide sequence ID" value="NZ_CP050063.1"/>
</dbReference>
<dbReference type="InterPro" id="IPR029787">
    <property type="entry name" value="Nucleotide_cyclase"/>
</dbReference>
<feature type="transmembrane region" description="Helical" evidence="4">
    <location>
        <begin position="60"/>
        <end position="80"/>
    </location>
</feature>
<dbReference type="SMART" id="SM00044">
    <property type="entry name" value="CYCc"/>
    <property type="match status" value="1"/>
</dbReference>
<feature type="transmembrane region" description="Helical" evidence="4">
    <location>
        <begin position="128"/>
        <end position="146"/>
    </location>
</feature>
<evidence type="ECO:0000256" key="1">
    <source>
        <dbReference type="ARBA" id="ARBA00004651"/>
    </source>
</evidence>
<proteinExistence type="predicted"/>
<gene>
    <name evidence="6" type="ORF">G8759_05215</name>
</gene>
<keyword evidence="7" id="KW-1185">Reference proteome</keyword>